<keyword evidence="10" id="KW-1185">Reference proteome</keyword>
<dbReference type="AlphaFoldDB" id="A0A370F2Y5"/>
<keyword evidence="4 7" id="KW-1133">Transmembrane helix</keyword>
<dbReference type="InterPro" id="IPR003807">
    <property type="entry name" value="DUF202"/>
</dbReference>
<dbReference type="OrthoDB" id="582337at2"/>
<evidence type="ECO:0000259" key="8">
    <source>
        <dbReference type="Pfam" id="PF02656"/>
    </source>
</evidence>
<proteinExistence type="predicted"/>
<dbReference type="GO" id="GO:0005886">
    <property type="term" value="C:plasma membrane"/>
    <property type="evidence" value="ECO:0007669"/>
    <property type="project" value="UniProtKB-SubCell"/>
</dbReference>
<evidence type="ECO:0000256" key="5">
    <source>
        <dbReference type="ARBA" id="ARBA00023136"/>
    </source>
</evidence>
<sequence>MAEHDSRHKAGTAPRTQPRPAWRSSGEEPDYRFTLANERTFLAWIRTALAVLAAGVLLDQFSTKLQPHLLVVGTAILLSVVAGTLALLAYTRWRDNEVSMRHRHALPHSRMLAILTVAVVLICAVLAVLMAWAIASHRA</sequence>
<organism evidence="9 10">
    <name type="scientific">Pseudacidovorax intermedius</name>
    <dbReference type="NCBI Taxonomy" id="433924"/>
    <lineage>
        <taxon>Bacteria</taxon>
        <taxon>Pseudomonadati</taxon>
        <taxon>Pseudomonadota</taxon>
        <taxon>Betaproteobacteria</taxon>
        <taxon>Burkholderiales</taxon>
        <taxon>Comamonadaceae</taxon>
        <taxon>Pseudacidovorax</taxon>
    </lineage>
</organism>
<feature type="transmembrane region" description="Helical" evidence="7">
    <location>
        <begin position="41"/>
        <end position="58"/>
    </location>
</feature>
<evidence type="ECO:0000256" key="2">
    <source>
        <dbReference type="ARBA" id="ARBA00022475"/>
    </source>
</evidence>
<evidence type="ECO:0000313" key="9">
    <source>
        <dbReference type="EMBL" id="RDI16506.1"/>
    </source>
</evidence>
<dbReference type="InterPro" id="IPR052053">
    <property type="entry name" value="IM_YidH-like"/>
</dbReference>
<keyword evidence="3 7" id="KW-0812">Transmembrane</keyword>
<comment type="caution">
    <text evidence="9">The sequence shown here is derived from an EMBL/GenBank/DDBJ whole genome shotgun (WGS) entry which is preliminary data.</text>
</comment>
<feature type="region of interest" description="Disordered" evidence="6">
    <location>
        <begin position="1"/>
        <end position="27"/>
    </location>
</feature>
<comment type="subcellular location">
    <subcellularLocation>
        <location evidence="1">Cell membrane</location>
        <topology evidence="1">Multi-pass membrane protein</topology>
    </subcellularLocation>
</comment>
<evidence type="ECO:0000256" key="3">
    <source>
        <dbReference type="ARBA" id="ARBA00022692"/>
    </source>
</evidence>
<feature type="domain" description="DUF202" evidence="8">
    <location>
        <begin position="32"/>
        <end position="96"/>
    </location>
</feature>
<dbReference type="PANTHER" id="PTHR34187">
    <property type="entry name" value="FGR18P"/>
    <property type="match status" value="1"/>
</dbReference>
<accession>A0A370F2Y5</accession>
<feature type="transmembrane region" description="Helical" evidence="7">
    <location>
        <begin position="70"/>
        <end position="90"/>
    </location>
</feature>
<name>A0A370F2Y5_9BURK</name>
<evidence type="ECO:0000256" key="7">
    <source>
        <dbReference type="SAM" id="Phobius"/>
    </source>
</evidence>
<evidence type="ECO:0000256" key="1">
    <source>
        <dbReference type="ARBA" id="ARBA00004651"/>
    </source>
</evidence>
<feature type="transmembrane region" description="Helical" evidence="7">
    <location>
        <begin position="111"/>
        <end position="135"/>
    </location>
</feature>
<keyword evidence="5 7" id="KW-0472">Membrane</keyword>
<evidence type="ECO:0000256" key="4">
    <source>
        <dbReference type="ARBA" id="ARBA00022989"/>
    </source>
</evidence>
<dbReference type="PANTHER" id="PTHR34187:SF2">
    <property type="entry name" value="DUF202 DOMAIN-CONTAINING PROTEIN"/>
    <property type="match status" value="1"/>
</dbReference>
<dbReference type="EMBL" id="QQAV01000021">
    <property type="protein sequence ID" value="RDI16506.1"/>
    <property type="molecule type" value="Genomic_DNA"/>
</dbReference>
<dbReference type="Proteomes" id="UP000255265">
    <property type="component" value="Unassembled WGS sequence"/>
</dbReference>
<evidence type="ECO:0000313" key="10">
    <source>
        <dbReference type="Proteomes" id="UP000255265"/>
    </source>
</evidence>
<dbReference type="STRING" id="433924.NS331_19675"/>
<protein>
    <submittedName>
        <fullName evidence="9">Putative membrane protein</fullName>
    </submittedName>
</protein>
<reference evidence="9 10" key="1">
    <citation type="submission" date="2018-07" db="EMBL/GenBank/DDBJ databases">
        <title>Genomic Encyclopedia of Type Strains, Phase IV (KMG-IV): sequencing the most valuable type-strain genomes for metagenomic binning, comparative biology and taxonomic classification.</title>
        <authorList>
            <person name="Goeker M."/>
        </authorList>
    </citation>
    <scope>NUCLEOTIDE SEQUENCE [LARGE SCALE GENOMIC DNA]</scope>
    <source>
        <strain evidence="9 10">DSM 21352</strain>
    </source>
</reference>
<dbReference type="RefSeq" id="WP_017761915.1">
    <property type="nucleotide sequence ID" value="NZ_QQAV01000021.1"/>
</dbReference>
<keyword evidence="2" id="KW-1003">Cell membrane</keyword>
<evidence type="ECO:0000256" key="6">
    <source>
        <dbReference type="SAM" id="MobiDB-lite"/>
    </source>
</evidence>
<dbReference type="Pfam" id="PF02656">
    <property type="entry name" value="DUF202"/>
    <property type="match status" value="1"/>
</dbReference>
<gene>
    <name evidence="9" type="ORF">DFR41_12110</name>
</gene>